<accession>A0A371J729</accession>
<dbReference type="PANTHER" id="PTHR33744">
    <property type="entry name" value="CARBOHYDRATE DIACID REGULATOR"/>
    <property type="match status" value="1"/>
</dbReference>
<comment type="similarity">
    <text evidence="1">Belongs to the CdaR family.</text>
</comment>
<dbReference type="Pfam" id="PF13556">
    <property type="entry name" value="HTH_30"/>
    <property type="match status" value="1"/>
</dbReference>
<comment type="caution">
    <text evidence="5">The sequence shown here is derived from an EMBL/GenBank/DDBJ whole genome shotgun (WGS) entry which is preliminary data.</text>
</comment>
<evidence type="ECO:0000259" key="2">
    <source>
        <dbReference type="Pfam" id="PF07905"/>
    </source>
</evidence>
<feature type="domain" description="CdaR GGDEF-like" evidence="4">
    <location>
        <begin position="162"/>
        <end position="271"/>
    </location>
</feature>
<reference evidence="5 6" key="1">
    <citation type="journal article" date="2017" name="Genome Announc.">
        <title>Draft Genome Sequence of Romboutsia weinsteinii sp. nov. Strain CCRI-19649(T) Isolated from Surface Water.</title>
        <authorList>
            <person name="Maheux A.F."/>
            <person name="Boudreau D.K."/>
            <person name="Berube E."/>
            <person name="Boissinot M."/>
            <person name="Cantin P."/>
            <person name="Raymond F."/>
            <person name="Corbeil J."/>
            <person name="Omar R.F."/>
            <person name="Bergeron M.G."/>
        </authorList>
    </citation>
    <scope>NUCLEOTIDE SEQUENCE [LARGE SCALE GENOMIC DNA]</scope>
    <source>
        <strain evidence="5 6">CCRI-19649</strain>
    </source>
</reference>
<gene>
    <name evidence="5" type="ORF">CHL78_004990</name>
</gene>
<dbReference type="EMBL" id="NOJY02000006">
    <property type="protein sequence ID" value="RDY28544.1"/>
    <property type="molecule type" value="Genomic_DNA"/>
</dbReference>
<name>A0A371J729_9FIRM</name>
<evidence type="ECO:0000256" key="1">
    <source>
        <dbReference type="ARBA" id="ARBA00006754"/>
    </source>
</evidence>
<proteinExistence type="inferred from homology"/>
<dbReference type="InterPro" id="IPR042070">
    <property type="entry name" value="PucR_C-HTH_sf"/>
</dbReference>
<feature type="domain" description="PucR C-terminal helix-turn-helix" evidence="3">
    <location>
        <begin position="326"/>
        <end position="381"/>
    </location>
</feature>
<organism evidence="5 6">
    <name type="scientific">Romboutsia weinsteinii</name>
    <dbReference type="NCBI Taxonomy" id="2020949"/>
    <lineage>
        <taxon>Bacteria</taxon>
        <taxon>Bacillati</taxon>
        <taxon>Bacillota</taxon>
        <taxon>Clostridia</taxon>
        <taxon>Peptostreptococcales</taxon>
        <taxon>Peptostreptococcaceae</taxon>
        <taxon>Romboutsia</taxon>
    </lineage>
</organism>
<dbReference type="InterPro" id="IPR051448">
    <property type="entry name" value="CdaR-like_regulators"/>
</dbReference>
<evidence type="ECO:0000259" key="3">
    <source>
        <dbReference type="Pfam" id="PF13556"/>
    </source>
</evidence>
<dbReference type="Gene3D" id="1.10.10.2840">
    <property type="entry name" value="PucR C-terminal helix-turn-helix domain"/>
    <property type="match status" value="1"/>
</dbReference>
<dbReference type="InterPro" id="IPR025736">
    <property type="entry name" value="PucR_C-HTH_dom"/>
</dbReference>
<evidence type="ECO:0000313" key="6">
    <source>
        <dbReference type="Proteomes" id="UP000215694"/>
    </source>
</evidence>
<evidence type="ECO:0000259" key="4">
    <source>
        <dbReference type="Pfam" id="PF17853"/>
    </source>
</evidence>
<sequence length="394" mass="46074">MVSCNDLLSLNIFKDIKLVAGKNGIYKNISWPYICQTLDFSQWVNGGELMFLTGMGMNLSNHKLINLIYECSKKDISGLVILTSSEYIDCISDEVIEVADKENLPLFDMPWNIKLIDVNKEIANYIMESNLNKNKENELLRELLLSYKLDKEKIKNLINYSKFSLDTSAYVASFNLIDKCEEKHISTEYIMNMIKAMIDKNNIRSIIDYYDNCIICIVALDSNSDFNRSKDLLKLVYEKISGYINVSLSIGNIRDNLVEVRDSYYESIKAFKLYRCNNWDLDIIDYNSQGFYKILFEVKDFKKLRIYCDEILGRILDYDKNKSADLLGTLRCYLINNCNLIKTSSELFIHRNTLIYRLNKIRTILDSNLEDPIFKNELMNALMIYNYLKYIENE</sequence>
<dbReference type="RefSeq" id="WP_094366334.1">
    <property type="nucleotide sequence ID" value="NZ_NOJY02000006.1"/>
</dbReference>
<dbReference type="PANTHER" id="PTHR33744:SF1">
    <property type="entry name" value="DNA-BINDING TRANSCRIPTIONAL ACTIVATOR ADER"/>
    <property type="match status" value="1"/>
</dbReference>
<dbReference type="OrthoDB" id="143422at2"/>
<protein>
    <submittedName>
        <fullName evidence="5">PucR family transcriptional regulator</fullName>
    </submittedName>
</protein>
<dbReference type="Proteomes" id="UP000215694">
    <property type="component" value="Unassembled WGS sequence"/>
</dbReference>
<dbReference type="Pfam" id="PF17853">
    <property type="entry name" value="GGDEF_2"/>
    <property type="match status" value="1"/>
</dbReference>
<dbReference type="InterPro" id="IPR041522">
    <property type="entry name" value="CdaR_GGDEF"/>
</dbReference>
<dbReference type="Pfam" id="PF07905">
    <property type="entry name" value="PucR"/>
    <property type="match status" value="1"/>
</dbReference>
<feature type="domain" description="Purine catabolism PurC-like" evidence="2">
    <location>
        <begin position="6"/>
        <end position="126"/>
    </location>
</feature>
<dbReference type="AlphaFoldDB" id="A0A371J729"/>
<evidence type="ECO:0000313" key="5">
    <source>
        <dbReference type="EMBL" id="RDY28544.1"/>
    </source>
</evidence>
<dbReference type="InterPro" id="IPR012914">
    <property type="entry name" value="PucR_dom"/>
</dbReference>
<keyword evidence="6" id="KW-1185">Reference proteome</keyword>